<dbReference type="Gene3D" id="3.30.420.10">
    <property type="entry name" value="Ribonuclease H-like superfamily/Ribonuclease H"/>
    <property type="match status" value="1"/>
</dbReference>
<dbReference type="OrthoDB" id="9800549at2"/>
<dbReference type="Pfam" id="PF00570">
    <property type="entry name" value="HRDC"/>
    <property type="match status" value="1"/>
</dbReference>
<dbReference type="InterPro" id="IPR036397">
    <property type="entry name" value="RNaseH_sf"/>
</dbReference>
<dbReference type="InterPro" id="IPR051086">
    <property type="entry name" value="RNase_D-like"/>
</dbReference>
<comment type="function">
    <text evidence="6">Exonuclease involved in the 3' processing of various precursor tRNAs. Initiates hydrolysis at the 3'-terminus of an RNA molecule and releases 5'-mononucleotides.</text>
</comment>
<evidence type="ECO:0000259" key="7">
    <source>
        <dbReference type="PROSITE" id="PS50967"/>
    </source>
</evidence>
<dbReference type="InterPro" id="IPR002121">
    <property type="entry name" value="HRDC_dom"/>
</dbReference>
<dbReference type="Proteomes" id="UP000194800">
    <property type="component" value="Unassembled WGS sequence"/>
</dbReference>
<dbReference type="SUPFAM" id="SSF47819">
    <property type="entry name" value="HRDC-like"/>
    <property type="match status" value="2"/>
</dbReference>
<dbReference type="PROSITE" id="PS50967">
    <property type="entry name" value="HRDC"/>
    <property type="match status" value="1"/>
</dbReference>
<evidence type="ECO:0000256" key="4">
    <source>
        <dbReference type="ARBA" id="ARBA00022801"/>
    </source>
</evidence>
<dbReference type="SUPFAM" id="SSF53098">
    <property type="entry name" value="Ribonuclease H-like"/>
    <property type="match status" value="1"/>
</dbReference>
<name>A0A242NFD1_9GAMM</name>
<dbReference type="InterPro" id="IPR012337">
    <property type="entry name" value="RNaseH-like_sf"/>
</dbReference>
<dbReference type="InterPro" id="IPR002562">
    <property type="entry name" value="3'-5'_exonuclease_dom"/>
</dbReference>
<keyword evidence="4 6" id="KW-0378">Hydrolase</keyword>
<comment type="subcellular location">
    <subcellularLocation>
        <location evidence="6">Cytoplasm</location>
    </subcellularLocation>
</comment>
<dbReference type="InterPro" id="IPR010997">
    <property type="entry name" value="HRDC-like_sf"/>
</dbReference>
<evidence type="ECO:0000256" key="5">
    <source>
        <dbReference type="ARBA" id="ARBA00022839"/>
    </source>
</evidence>
<organism evidence="8 11">
    <name type="scientific">Gilliamella apicola</name>
    <dbReference type="NCBI Taxonomy" id="1196095"/>
    <lineage>
        <taxon>Bacteria</taxon>
        <taxon>Pseudomonadati</taxon>
        <taxon>Pseudomonadota</taxon>
        <taxon>Gammaproteobacteria</taxon>
        <taxon>Orbales</taxon>
        <taxon>Orbaceae</taxon>
        <taxon>Gilliamella</taxon>
    </lineage>
</organism>
<dbReference type="AlphaFoldDB" id="A0A242NFD1"/>
<dbReference type="Pfam" id="PF01612">
    <property type="entry name" value="DNA_pol_A_exo1"/>
    <property type="match status" value="1"/>
</dbReference>
<dbReference type="GO" id="GO:0033890">
    <property type="term" value="F:ribonuclease D activity"/>
    <property type="evidence" value="ECO:0007669"/>
    <property type="project" value="UniProtKB-UniRule"/>
</dbReference>
<dbReference type="InterPro" id="IPR006292">
    <property type="entry name" value="RNase_D"/>
</dbReference>
<dbReference type="Proteomes" id="UP000194977">
    <property type="component" value="Unassembled WGS sequence"/>
</dbReference>
<dbReference type="Gene3D" id="1.10.150.80">
    <property type="entry name" value="HRDC domain"/>
    <property type="match status" value="2"/>
</dbReference>
<dbReference type="GO" id="GO:0003676">
    <property type="term" value="F:nucleic acid binding"/>
    <property type="evidence" value="ECO:0007669"/>
    <property type="project" value="InterPro"/>
</dbReference>
<protein>
    <recommendedName>
        <fullName evidence="6">Ribonuclease D</fullName>
        <shortName evidence="6">RNase D</shortName>
        <ecNumber evidence="6">3.1.13.5</ecNumber>
    </recommendedName>
</protein>
<evidence type="ECO:0000256" key="1">
    <source>
        <dbReference type="ARBA" id="ARBA00022490"/>
    </source>
</evidence>
<dbReference type="EC" id="3.1.13.5" evidence="6"/>
<dbReference type="NCBIfam" id="TIGR01388">
    <property type="entry name" value="rnd"/>
    <property type="match status" value="1"/>
</dbReference>
<evidence type="ECO:0000256" key="2">
    <source>
        <dbReference type="ARBA" id="ARBA00022694"/>
    </source>
</evidence>
<comment type="caution">
    <text evidence="8">The sequence shown here is derived from an EMBL/GenBank/DDBJ whole genome shotgun (WGS) entry which is preliminary data.</text>
</comment>
<dbReference type="GO" id="GO:0000166">
    <property type="term" value="F:nucleotide binding"/>
    <property type="evidence" value="ECO:0007669"/>
    <property type="project" value="InterPro"/>
</dbReference>
<comment type="cofactor">
    <cofactor evidence="6">
        <name>a divalent metal cation</name>
        <dbReference type="ChEBI" id="CHEBI:60240"/>
    </cofactor>
</comment>
<evidence type="ECO:0000256" key="6">
    <source>
        <dbReference type="HAMAP-Rule" id="MF_01899"/>
    </source>
</evidence>
<gene>
    <name evidence="6" type="primary">rnd</name>
    <name evidence="9" type="ORF">B6C91_11835</name>
    <name evidence="8" type="ORF">B6D08_10600</name>
</gene>
<keyword evidence="5 6" id="KW-0269">Exonuclease</keyword>
<accession>A0A242NFD1</accession>
<dbReference type="SMART" id="SM00474">
    <property type="entry name" value="35EXOc"/>
    <property type="match status" value="1"/>
</dbReference>
<comment type="similarity">
    <text evidence="6">Belongs to the RNase D family.</text>
</comment>
<dbReference type="InterPro" id="IPR044876">
    <property type="entry name" value="HRDC_dom_sf"/>
</dbReference>
<proteinExistence type="inferred from homology"/>
<dbReference type="EMBL" id="NARP01000028">
    <property type="protein sequence ID" value="OTP98602.1"/>
    <property type="molecule type" value="Genomic_DNA"/>
</dbReference>
<evidence type="ECO:0000313" key="11">
    <source>
        <dbReference type="Proteomes" id="UP000194977"/>
    </source>
</evidence>
<feature type="domain" description="HRDC" evidence="7">
    <location>
        <begin position="210"/>
        <end position="289"/>
    </location>
</feature>
<dbReference type="GO" id="GO:0008408">
    <property type="term" value="F:3'-5' exonuclease activity"/>
    <property type="evidence" value="ECO:0007669"/>
    <property type="project" value="InterPro"/>
</dbReference>
<evidence type="ECO:0000313" key="10">
    <source>
        <dbReference type="Proteomes" id="UP000194800"/>
    </source>
</evidence>
<evidence type="ECO:0000256" key="3">
    <source>
        <dbReference type="ARBA" id="ARBA00022722"/>
    </source>
</evidence>
<reference evidence="10 11" key="1">
    <citation type="submission" date="2017-03" db="EMBL/GenBank/DDBJ databases">
        <title>Comparative genomics of honeybee gut symbionts reveal geographically distinct and subgroup specific antibiotic resistance.</title>
        <authorList>
            <person name="Ludvigsen J."/>
            <person name="Porcellato D."/>
            <person name="Labee-Lund T.M."/>
            <person name="Amdam G.V."/>
            <person name="Rudi K."/>
        </authorList>
    </citation>
    <scope>NUCLEOTIDE SEQUENCE [LARGE SCALE GENOMIC DNA]</scope>
    <source>
        <strain evidence="8 11">A-7-12</strain>
        <strain evidence="9 10">A-9-12</strain>
    </source>
</reference>
<dbReference type="GO" id="GO:0005737">
    <property type="term" value="C:cytoplasm"/>
    <property type="evidence" value="ECO:0007669"/>
    <property type="project" value="UniProtKB-SubCell"/>
</dbReference>
<dbReference type="CDD" id="cd06142">
    <property type="entry name" value="RNaseD_exo"/>
    <property type="match status" value="1"/>
</dbReference>
<keyword evidence="10" id="KW-1185">Reference proteome</keyword>
<keyword evidence="3 6" id="KW-0540">Nuclease</keyword>
<keyword evidence="2 6" id="KW-0819">tRNA processing</keyword>
<dbReference type="PANTHER" id="PTHR47649:SF1">
    <property type="entry name" value="RIBONUCLEASE D"/>
    <property type="match status" value="1"/>
</dbReference>
<dbReference type="HAMAP" id="MF_01899">
    <property type="entry name" value="RNase_D"/>
    <property type="match status" value="1"/>
</dbReference>
<dbReference type="PANTHER" id="PTHR47649">
    <property type="entry name" value="RIBONUCLEASE D"/>
    <property type="match status" value="1"/>
</dbReference>
<dbReference type="GO" id="GO:0042780">
    <property type="term" value="P:tRNA 3'-end processing"/>
    <property type="evidence" value="ECO:0007669"/>
    <property type="project" value="UniProtKB-UniRule"/>
</dbReference>
<evidence type="ECO:0000313" key="9">
    <source>
        <dbReference type="EMBL" id="OTQ08605.1"/>
    </source>
</evidence>
<comment type="catalytic activity">
    <reaction evidence="6">
        <text>Exonucleolytic cleavage that removes extra residues from the 3'-terminus of tRNA to produce 5'-mononucleotides.</text>
        <dbReference type="EC" id="3.1.13.5"/>
    </reaction>
</comment>
<sequence>MSYQYIVNNKQLIDYCSKIGNSTALALDTEFVRTRTFYPHLGLLQVFNGEHAALIDPINITDWHAFLSILSNPNIEKYFHSCSEDLEVFFHKFGSIPTPIIDSQILASFLDNPLSSGYANLVNKYLQVELDKSETRTDWLKRPLTDKQCEYAINDVLYLYPLVNILKAQLTSKGYLEAAYQESQMVVTRKCETIDPNDAYLNIKNSWQLKGRSLGQLYKLASWRYKLAKEQDLALNFVVHEKTLWNIARYSPSSLAQLGNLGLKGKEIRLYGQKILNILSEPVPALPPICRVTSYPNYKKTSDELKLIAQDICSHSGLNQDLLLSRRLINQYVKWQVDKNGSQPELLSGWREPLFRQYGLSL</sequence>
<dbReference type="EMBL" id="NART01000076">
    <property type="protein sequence ID" value="OTQ08605.1"/>
    <property type="molecule type" value="Genomic_DNA"/>
</dbReference>
<dbReference type="InterPro" id="IPR048579">
    <property type="entry name" value="RNAseD_HRDC_C"/>
</dbReference>
<dbReference type="RefSeq" id="WP_086272410.1">
    <property type="nucleotide sequence ID" value="NZ_MZNE01000069.1"/>
</dbReference>
<evidence type="ECO:0000313" key="8">
    <source>
        <dbReference type="EMBL" id="OTP98602.1"/>
    </source>
</evidence>
<keyword evidence="1 6" id="KW-0963">Cytoplasm</keyword>
<dbReference type="Pfam" id="PF21293">
    <property type="entry name" value="RNAseD_HRDC_C"/>
    <property type="match status" value="1"/>
</dbReference>